<proteinExistence type="predicted"/>
<organism evidence="2 4">
    <name type="scientific">Eubacterium ventriosum</name>
    <dbReference type="NCBI Taxonomy" id="39496"/>
    <lineage>
        <taxon>Bacteria</taxon>
        <taxon>Bacillati</taxon>
        <taxon>Bacillota</taxon>
        <taxon>Clostridia</taxon>
        <taxon>Eubacteriales</taxon>
        <taxon>Eubacteriaceae</taxon>
        <taxon>Eubacterium</taxon>
    </lineage>
</organism>
<dbReference type="AlphaFoldDB" id="A0A413S6P0"/>
<comment type="caution">
    <text evidence="2">The sequence shown here is derived from an EMBL/GenBank/DDBJ whole genome shotgun (WGS) entry which is preliminary data.</text>
</comment>
<feature type="coiled-coil region" evidence="1">
    <location>
        <begin position="213"/>
        <end position="247"/>
    </location>
</feature>
<evidence type="ECO:0008006" key="6">
    <source>
        <dbReference type="Google" id="ProtNLM"/>
    </source>
</evidence>
<dbReference type="Proteomes" id="UP000285740">
    <property type="component" value="Unassembled WGS sequence"/>
</dbReference>
<dbReference type="EMBL" id="QSFV01000043">
    <property type="protein sequence ID" value="RHA77288.1"/>
    <property type="molecule type" value="Genomic_DNA"/>
</dbReference>
<evidence type="ECO:0000256" key="1">
    <source>
        <dbReference type="SAM" id="Coils"/>
    </source>
</evidence>
<protein>
    <recommendedName>
        <fullName evidence="6">Type II toxin-antitoxin system PemK/MazF family toxin</fullName>
    </recommendedName>
</protein>
<reference evidence="4 5" key="1">
    <citation type="submission" date="2018-08" db="EMBL/GenBank/DDBJ databases">
        <title>A genome reference for cultivated species of the human gut microbiota.</title>
        <authorList>
            <person name="Zou Y."/>
            <person name="Xue W."/>
            <person name="Luo G."/>
        </authorList>
    </citation>
    <scope>NUCLEOTIDE SEQUENCE [LARGE SCALE GENOMIC DNA]</scope>
    <source>
        <strain evidence="3 5">AM42-30</strain>
        <strain evidence="2 4">AM43-2</strain>
    </source>
</reference>
<dbReference type="InterPro" id="IPR011067">
    <property type="entry name" value="Plasmid_toxin/cell-grow_inhib"/>
</dbReference>
<name>A0A413S6P0_9FIRM</name>
<gene>
    <name evidence="3" type="ORF">DW918_09970</name>
    <name evidence="2" type="ORF">DW929_01155</name>
</gene>
<dbReference type="SUPFAM" id="SSF50118">
    <property type="entry name" value="Cell growth inhibitor/plasmid maintenance toxic component"/>
    <property type="match status" value="1"/>
</dbReference>
<dbReference type="Gene3D" id="2.30.30.110">
    <property type="match status" value="1"/>
</dbReference>
<evidence type="ECO:0000313" key="4">
    <source>
        <dbReference type="Proteomes" id="UP000284598"/>
    </source>
</evidence>
<dbReference type="EMBL" id="QSFO01000001">
    <property type="protein sequence ID" value="RHA57465.1"/>
    <property type="molecule type" value="Genomic_DNA"/>
</dbReference>
<sequence>MKINFESLRNIIRDRHNKNKNTSDSAVCLNEFLNLEVNSVEEIRKMRQDESANFIMSLQNWFLRRNFTSTKICISIGDIFYADLGINYKPEFSYHHPVVILEKIGGMYLVVPVSTTPDNIKNAFHPIDNPDGNKMMRKVYGNDMGDKSDGFEKTGAILLSDIKVISAGRLISKKGKLKNINLQDSLFKEIKNTLFKLAFPKENIRLYKINNEFTSLQQKYTELEHNYNVLKNEHDTLQLEYNKLIEID</sequence>
<evidence type="ECO:0000313" key="2">
    <source>
        <dbReference type="EMBL" id="RHA57465.1"/>
    </source>
</evidence>
<evidence type="ECO:0000313" key="5">
    <source>
        <dbReference type="Proteomes" id="UP000285740"/>
    </source>
</evidence>
<dbReference type="Proteomes" id="UP000284598">
    <property type="component" value="Unassembled WGS sequence"/>
</dbReference>
<keyword evidence="1" id="KW-0175">Coiled coil</keyword>
<evidence type="ECO:0000313" key="3">
    <source>
        <dbReference type="EMBL" id="RHA77288.1"/>
    </source>
</evidence>
<accession>A0A413S6P0</accession>
<dbReference type="RefSeq" id="WP_118024539.1">
    <property type="nucleotide sequence ID" value="NZ_JBGKOJ010000001.1"/>
</dbReference>